<protein>
    <submittedName>
        <fullName evidence="3">IS110 family transposase</fullName>
    </submittedName>
</protein>
<gene>
    <name evidence="3" type="ORF">OG929_43405</name>
</gene>
<keyword evidence="4" id="KW-1185">Reference proteome</keyword>
<accession>A0ABZ1X976</accession>
<feature type="domain" description="Transposase IS110-like N-terminal" evidence="1">
    <location>
        <begin position="9"/>
        <end position="148"/>
    </location>
</feature>
<organism evidence="3 4">
    <name type="scientific">Streptomyces pseudovenezuelae</name>
    <dbReference type="NCBI Taxonomy" id="67350"/>
    <lineage>
        <taxon>Bacteria</taxon>
        <taxon>Bacillati</taxon>
        <taxon>Actinomycetota</taxon>
        <taxon>Actinomycetes</taxon>
        <taxon>Kitasatosporales</taxon>
        <taxon>Streptomycetaceae</taxon>
        <taxon>Streptomyces</taxon>
        <taxon>Streptomyces aurantiacus group</taxon>
    </lineage>
</organism>
<dbReference type="NCBIfam" id="NF033542">
    <property type="entry name" value="transpos_IS110"/>
    <property type="match status" value="1"/>
</dbReference>
<evidence type="ECO:0000313" key="4">
    <source>
        <dbReference type="Proteomes" id="UP001432168"/>
    </source>
</evidence>
<dbReference type="EMBL" id="CP109011">
    <property type="protein sequence ID" value="WUT48728.1"/>
    <property type="molecule type" value="Genomic_DNA"/>
</dbReference>
<dbReference type="RefSeq" id="WP_329272128.1">
    <property type="nucleotide sequence ID" value="NZ_CP109011.1"/>
</dbReference>
<proteinExistence type="predicted"/>
<sequence length="382" mass="42375">MTPAARGRNNDGEVLLSRKVINDEPQLLHLISEVPALGEDVVWAVAVADGMASLRVDLRLNHGQTIVYLPGLAVNRASAAYRGLGKTDAKDARVIADQARMRRDLHVLTPESELTAELRVLTDRWADLEKERTRKNNRLHAQVLSIFPALEYPLELTSVGPLVLLSGYQTPSALRRLGRLWLTAWLRNRKTRSAEDPATAAVDAAERQHTRLPGEAAIARVVRDLALELLDLHEKIHELDKLIEARCRAHELGPVISSLPGIGPTLGAELLAATGGDLSRFPSADRLAAFSGVAHVPRDSGNVNGNLHRPRRQRRGLQRVCYRSAMINIRTCPESRAVYDRKRSRKKTDKHAVLALARRHVNVLFAMIRDGTFSEPRTPHLA</sequence>
<dbReference type="PANTHER" id="PTHR33055:SF3">
    <property type="entry name" value="PUTATIVE TRANSPOSASE FOR IS117-RELATED"/>
    <property type="match status" value="1"/>
</dbReference>
<dbReference type="InterPro" id="IPR003346">
    <property type="entry name" value="Transposase_20"/>
</dbReference>
<dbReference type="InterPro" id="IPR047650">
    <property type="entry name" value="Transpos_IS110"/>
</dbReference>
<evidence type="ECO:0000259" key="1">
    <source>
        <dbReference type="Pfam" id="PF01548"/>
    </source>
</evidence>
<name>A0ABZ1X976_9ACTN</name>
<reference evidence="3" key="1">
    <citation type="submission" date="2022-10" db="EMBL/GenBank/DDBJ databases">
        <title>The complete genomes of actinobacterial strains from the NBC collection.</title>
        <authorList>
            <person name="Joergensen T.S."/>
            <person name="Alvarez Arevalo M."/>
            <person name="Sterndorff E.B."/>
            <person name="Faurdal D."/>
            <person name="Vuksanovic O."/>
            <person name="Mourched A.-S."/>
            <person name="Charusanti P."/>
            <person name="Shaw S."/>
            <person name="Blin K."/>
            <person name="Weber T."/>
        </authorList>
    </citation>
    <scope>NUCLEOTIDE SEQUENCE</scope>
    <source>
        <strain evidence="3">NBC_00686</strain>
    </source>
</reference>
<feature type="domain" description="Transposase IS116/IS110/IS902 C-terminal" evidence="2">
    <location>
        <begin position="255"/>
        <end position="339"/>
    </location>
</feature>
<evidence type="ECO:0000313" key="3">
    <source>
        <dbReference type="EMBL" id="WUT48728.1"/>
    </source>
</evidence>
<dbReference type="Pfam" id="PF02371">
    <property type="entry name" value="Transposase_20"/>
    <property type="match status" value="1"/>
</dbReference>
<evidence type="ECO:0000259" key="2">
    <source>
        <dbReference type="Pfam" id="PF02371"/>
    </source>
</evidence>
<dbReference type="Pfam" id="PF01548">
    <property type="entry name" value="DEDD_Tnp_IS110"/>
    <property type="match status" value="1"/>
</dbReference>
<dbReference type="PANTHER" id="PTHR33055">
    <property type="entry name" value="TRANSPOSASE FOR INSERTION SEQUENCE ELEMENT IS1111A"/>
    <property type="match status" value="1"/>
</dbReference>
<dbReference type="InterPro" id="IPR002525">
    <property type="entry name" value="Transp_IS110-like_N"/>
</dbReference>
<dbReference type="Proteomes" id="UP001432168">
    <property type="component" value="Chromosome"/>
</dbReference>